<protein>
    <submittedName>
        <fullName evidence="3">Twin-arginine translocation pathway signal</fullName>
    </submittedName>
</protein>
<reference evidence="3" key="2">
    <citation type="submission" date="2021-01" db="EMBL/GenBank/DDBJ databases">
        <authorList>
            <person name="Kang M."/>
        </authorList>
    </citation>
    <scope>NUCLEOTIDE SEQUENCE</scope>
    <source>
        <strain evidence="3">KACC 17527</strain>
    </source>
</reference>
<feature type="domain" description="Ysc84 actin-binding" evidence="2">
    <location>
        <begin position="103"/>
        <end position="187"/>
    </location>
</feature>
<sequence length="191" mass="19673">MLAGKRMKIAAAVASALMLVSGCTVNQGPPQPSDSTREGVEEGASRTMATLYASVPGARDLERKAVATLVFPRILEAGLVVGGEHGRGVLHARGRPDSFYDITGLSVGWQAGAQSKAMVFMFLTPQALDKFLASHGWTAGADASVAVVRDGANATLDTLSAKNDVVAFALTNSGLMAAAKVDGTKITPVAM</sequence>
<dbReference type="EMBL" id="JAEPWM010000005">
    <property type="protein sequence ID" value="MBK6007287.1"/>
    <property type="molecule type" value="Genomic_DNA"/>
</dbReference>
<dbReference type="CDD" id="cd11524">
    <property type="entry name" value="SYLF"/>
    <property type="match status" value="1"/>
</dbReference>
<reference evidence="3" key="1">
    <citation type="journal article" date="2012" name="J. Microbiol. Biotechnol.">
        <title>Ramlibacter ginsenosidimutans sp. nov., with ginsenoside-converting activity.</title>
        <authorList>
            <person name="Wang L."/>
            <person name="An D.S."/>
            <person name="Kim S.G."/>
            <person name="Jin F.X."/>
            <person name="Kim S.C."/>
            <person name="Lee S.T."/>
            <person name="Im W.T."/>
        </authorList>
    </citation>
    <scope>NUCLEOTIDE SEQUENCE</scope>
    <source>
        <strain evidence="3">KACC 17527</strain>
    </source>
</reference>
<dbReference type="Proteomes" id="UP000630528">
    <property type="component" value="Unassembled WGS sequence"/>
</dbReference>
<gene>
    <name evidence="3" type="ORF">JJB11_14395</name>
</gene>
<evidence type="ECO:0000313" key="4">
    <source>
        <dbReference type="Proteomes" id="UP000630528"/>
    </source>
</evidence>
<dbReference type="Pfam" id="PF04366">
    <property type="entry name" value="Ysc84"/>
    <property type="match status" value="1"/>
</dbReference>
<proteinExistence type="predicted"/>
<evidence type="ECO:0000313" key="3">
    <source>
        <dbReference type="EMBL" id="MBK6007287.1"/>
    </source>
</evidence>
<dbReference type="PROSITE" id="PS51257">
    <property type="entry name" value="PROKAR_LIPOPROTEIN"/>
    <property type="match status" value="1"/>
</dbReference>
<evidence type="ECO:0000256" key="1">
    <source>
        <dbReference type="SAM" id="SignalP"/>
    </source>
</evidence>
<dbReference type="InterPro" id="IPR007461">
    <property type="entry name" value="Ysc84_actin-binding"/>
</dbReference>
<feature type="chain" id="PRO_5037081812" evidence="1">
    <location>
        <begin position="27"/>
        <end position="191"/>
    </location>
</feature>
<organism evidence="3 4">
    <name type="scientific">Ramlibacter ginsenosidimutans</name>
    <dbReference type="NCBI Taxonomy" id="502333"/>
    <lineage>
        <taxon>Bacteria</taxon>
        <taxon>Pseudomonadati</taxon>
        <taxon>Pseudomonadota</taxon>
        <taxon>Betaproteobacteria</taxon>
        <taxon>Burkholderiales</taxon>
        <taxon>Comamonadaceae</taxon>
        <taxon>Ramlibacter</taxon>
    </lineage>
</organism>
<accession>A0A934TTI5</accession>
<evidence type="ECO:0000259" key="2">
    <source>
        <dbReference type="Pfam" id="PF04366"/>
    </source>
</evidence>
<keyword evidence="1" id="KW-0732">Signal</keyword>
<comment type="caution">
    <text evidence="3">The sequence shown here is derived from an EMBL/GenBank/DDBJ whole genome shotgun (WGS) entry which is preliminary data.</text>
</comment>
<dbReference type="RefSeq" id="WP_201172358.1">
    <property type="nucleotide sequence ID" value="NZ_JAEPWM010000005.1"/>
</dbReference>
<dbReference type="AlphaFoldDB" id="A0A934TTI5"/>
<name>A0A934TTI5_9BURK</name>
<keyword evidence="4" id="KW-1185">Reference proteome</keyword>
<feature type="signal peptide" evidence="1">
    <location>
        <begin position="1"/>
        <end position="26"/>
    </location>
</feature>